<dbReference type="STRING" id="862517.HMPREF9225_0849"/>
<keyword evidence="1" id="KW-0812">Transmembrane</keyword>
<organism evidence="2 3">
    <name type="scientific">Peptoniphilus duerdenii ATCC BAA-1640</name>
    <dbReference type="NCBI Taxonomy" id="862517"/>
    <lineage>
        <taxon>Bacteria</taxon>
        <taxon>Bacillati</taxon>
        <taxon>Bacillota</taxon>
        <taxon>Tissierellia</taxon>
        <taxon>Tissierellales</taxon>
        <taxon>Peptoniphilaceae</taxon>
        <taxon>Peptoniphilus</taxon>
    </lineage>
</organism>
<accession>E0NL10</accession>
<dbReference type="EMBL" id="AEEH01000033">
    <property type="protein sequence ID" value="EFM25513.1"/>
    <property type="molecule type" value="Genomic_DNA"/>
</dbReference>
<dbReference type="AlphaFoldDB" id="E0NL10"/>
<dbReference type="RefSeq" id="WP_008901664.1">
    <property type="nucleotide sequence ID" value="NZ_GL397071.1"/>
</dbReference>
<keyword evidence="3" id="KW-1185">Reference proteome</keyword>
<evidence type="ECO:0000313" key="2">
    <source>
        <dbReference type="EMBL" id="EFM25513.1"/>
    </source>
</evidence>
<protein>
    <submittedName>
        <fullName evidence="2">Uncharacterized protein</fullName>
    </submittedName>
</protein>
<feature type="transmembrane region" description="Helical" evidence="1">
    <location>
        <begin position="6"/>
        <end position="24"/>
    </location>
</feature>
<name>E0NL10_9FIRM</name>
<comment type="caution">
    <text evidence="2">The sequence shown here is derived from an EMBL/GenBank/DDBJ whole genome shotgun (WGS) entry which is preliminary data.</text>
</comment>
<reference evidence="2 3" key="1">
    <citation type="submission" date="2010-07" db="EMBL/GenBank/DDBJ databases">
        <authorList>
            <person name="Muzny D."/>
            <person name="Qin X."/>
            <person name="Deng J."/>
            <person name="Jiang H."/>
            <person name="Liu Y."/>
            <person name="Qu J."/>
            <person name="Song X.-Z."/>
            <person name="Zhang L."/>
            <person name="Thornton R."/>
            <person name="Coyle M."/>
            <person name="Francisco L."/>
            <person name="Jackson L."/>
            <person name="Javaid M."/>
            <person name="Korchina V."/>
            <person name="Kovar C."/>
            <person name="Mata R."/>
            <person name="Mathew T."/>
            <person name="Ngo R."/>
            <person name="Nguyen L."/>
            <person name="Nguyen N."/>
            <person name="Okwuonu G."/>
            <person name="Ongeri F."/>
            <person name="Pham C."/>
            <person name="Simmons D."/>
            <person name="Wilczek-Boney K."/>
            <person name="Hale W."/>
            <person name="Jakkamsetti A."/>
            <person name="Pham P."/>
            <person name="Ruth R."/>
            <person name="San Lucas F."/>
            <person name="Warren J."/>
            <person name="Zhang J."/>
            <person name="Zhao Z."/>
            <person name="Zhou C."/>
            <person name="Zhu D."/>
            <person name="Lee S."/>
            <person name="Bess C."/>
            <person name="Blankenburg K."/>
            <person name="Forbes L."/>
            <person name="Fu Q."/>
            <person name="Gubbala S."/>
            <person name="Hirani K."/>
            <person name="Jayaseelan J.C."/>
            <person name="Lara F."/>
            <person name="Munidasa M."/>
            <person name="Palculict T."/>
            <person name="Patil S."/>
            <person name="Pu L.-L."/>
            <person name="Saada N."/>
            <person name="Tang L."/>
            <person name="Weissenberger G."/>
            <person name="Zhu Y."/>
            <person name="Hemphill L."/>
            <person name="Shang Y."/>
            <person name="Youmans B."/>
            <person name="Ayvaz T."/>
            <person name="Ross M."/>
            <person name="Santibanez J."/>
            <person name="Aqrawi P."/>
            <person name="Gross S."/>
            <person name="Joshi V."/>
            <person name="Fowler G."/>
            <person name="Nazareth L."/>
            <person name="Reid J."/>
            <person name="Worley K."/>
            <person name="Petrosino J."/>
            <person name="Highlander S."/>
            <person name="Gibbs R."/>
        </authorList>
    </citation>
    <scope>NUCLEOTIDE SEQUENCE [LARGE SCALE GENOMIC DNA]</scope>
    <source>
        <strain evidence="2 3">ATCC BAA-1640</strain>
    </source>
</reference>
<keyword evidence="1" id="KW-0472">Membrane</keyword>
<dbReference type="HOGENOM" id="CLU_1843237_0_0_9"/>
<keyword evidence="1" id="KW-1133">Transmembrane helix</keyword>
<gene>
    <name evidence="2" type="ORF">HMPREF9225_0849</name>
</gene>
<proteinExistence type="predicted"/>
<sequence>MPTFILSLLFITIALSVVMLLILFRRHMVVEGNAKDEKKLKKCEEAINAVSDEDLEYLKRLSRDLGPVNGVKFLMDKYDMDIRCAKTIMDGILVHNLSDEDIEYLKKVKKDFGDDAAYDVAVTKLKIDKKDVKELINNL</sequence>
<evidence type="ECO:0000256" key="1">
    <source>
        <dbReference type="SAM" id="Phobius"/>
    </source>
</evidence>
<dbReference type="Proteomes" id="UP000003280">
    <property type="component" value="Unassembled WGS sequence"/>
</dbReference>
<evidence type="ECO:0000313" key="3">
    <source>
        <dbReference type="Proteomes" id="UP000003280"/>
    </source>
</evidence>